<dbReference type="SUPFAM" id="SSF46689">
    <property type="entry name" value="Homeodomain-like"/>
    <property type="match status" value="1"/>
</dbReference>
<evidence type="ECO:0000313" key="6">
    <source>
        <dbReference type="EMBL" id="GEN23707.1"/>
    </source>
</evidence>
<dbReference type="AlphaFoldDB" id="A0A1M7G924"/>
<dbReference type="EMBL" id="FRCA01000005">
    <property type="protein sequence ID" value="SHM12904.1"/>
    <property type="molecule type" value="Genomic_DNA"/>
</dbReference>
<dbReference type="STRING" id="44933.SAMN05660971_02249"/>
<evidence type="ECO:0000256" key="4">
    <source>
        <dbReference type="PROSITE-ProRule" id="PRU00335"/>
    </source>
</evidence>
<keyword evidence="3" id="KW-0804">Transcription</keyword>
<dbReference type="Gene3D" id="1.10.357.10">
    <property type="entry name" value="Tetracycline Repressor, domain 2"/>
    <property type="match status" value="1"/>
</dbReference>
<feature type="DNA-binding region" description="H-T-H motif" evidence="4">
    <location>
        <begin position="26"/>
        <end position="45"/>
    </location>
</feature>
<evidence type="ECO:0000256" key="3">
    <source>
        <dbReference type="ARBA" id="ARBA00023163"/>
    </source>
</evidence>
<sequence length="189" mass="21203">MAIDTRAALLKHAEFFIRTQGYSAFSYADLADCVGIRKASIHYHFPRKDDLIQELLSSYRTQFHQDLRNFEANSTSPMERLRAYGERFAKSFDNHMLPFCCALAAERSALPESIRSEVHKDFMFQLEWLTRIIGDGIAAGQLSETRPADEVAVSLLSALEGGSIIGWALQERRPVLAAFTAMLGTLELG</sequence>
<dbReference type="InterPro" id="IPR011075">
    <property type="entry name" value="TetR_C"/>
</dbReference>
<evidence type="ECO:0000313" key="9">
    <source>
        <dbReference type="Proteomes" id="UP000321726"/>
    </source>
</evidence>
<evidence type="ECO:0000256" key="1">
    <source>
        <dbReference type="ARBA" id="ARBA00023015"/>
    </source>
</evidence>
<dbReference type="SUPFAM" id="SSF48498">
    <property type="entry name" value="Tetracyclin repressor-like, C-terminal domain"/>
    <property type="match status" value="1"/>
</dbReference>
<dbReference type="InterPro" id="IPR001647">
    <property type="entry name" value="HTH_TetR"/>
</dbReference>
<feature type="domain" description="HTH tetR-type" evidence="5">
    <location>
        <begin position="3"/>
        <end position="63"/>
    </location>
</feature>
<keyword evidence="1" id="KW-0805">Transcription regulation</keyword>
<proteinExistence type="predicted"/>
<keyword evidence="9" id="KW-1185">Reference proteome</keyword>
<organism evidence="7 8">
    <name type="scientific">Halomonas cupida</name>
    <dbReference type="NCBI Taxonomy" id="44933"/>
    <lineage>
        <taxon>Bacteria</taxon>
        <taxon>Pseudomonadati</taxon>
        <taxon>Pseudomonadota</taxon>
        <taxon>Gammaproteobacteria</taxon>
        <taxon>Oceanospirillales</taxon>
        <taxon>Halomonadaceae</taxon>
        <taxon>Halomonas</taxon>
    </lineage>
</organism>
<dbReference type="InterPro" id="IPR009057">
    <property type="entry name" value="Homeodomain-like_sf"/>
</dbReference>
<reference evidence="7 8" key="1">
    <citation type="submission" date="2016-11" db="EMBL/GenBank/DDBJ databases">
        <authorList>
            <person name="Jaros S."/>
            <person name="Januszkiewicz K."/>
            <person name="Wedrychowicz H."/>
        </authorList>
    </citation>
    <scope>NUCLEOTIDE SEQUENCE [LARGE SCALE GENOMIC DNA]</scope>
    <source>
        <strain evidence="7 8">DSM 4740</strain>
    </source>
</reference>
<keyword evidence="2 4" id="KW-0238">DNA-binding</keyword>
<dbReference type="OrthoDB" id="9809772at2"/>
<dbReference type="PROSITE" id="PS50977">
    <property type="entry name" value="HTH_TETR_2"/>
    <property type="match status" value="1"/>
</dbReference>
<dbReference type="PANTHER" id="PTHR47506:SF1">
    <property type="entry name" value="HTH-TYPE TRANSCRIPTIONAL REGULATOR YJDC"/>
    <property type="match status" value="1"/>
</dbReference>
<evidence type="ECO:0000313" key="7">
    <source>
        <dbReference type="EMBL" id="SHM12904.1"/>
    </source>
</evidence>
<gene>
    <name evidence="6" type="ORF">HCU01_16560</name>
    <name evidence="7" type="ORF">SAMN05660971_02249</name>
</gene>
<dbReference type="PANTHER" id="PTHR47506">
    <property type="entry name" value="TRANSCRIPTIONAL REGULATORY PROTEIN"/>
    <property type="match status" value="1"/>
</dbReference>
<dbReference type="EMBL" id="BJXU01000053">
    <property type="protein sequence ID" value="GEN23707.1"/>
    <property type="molecule type" value="Genomic_DNA"/>
</dbReference>
<dbReference type="Pfam" id="PF16925">
    <property type="entry name" value="TetR_C_13"/>
    <property type="match status" value="1"/>
</dbReference>
<dbReference type="Proteomes" id="UP000184123">
    <property type="component" value="Unassembled WGS sequence"/>
</dbReference>
<name>A0A1M7G924_9GAMM</name>
<evidence type="ECO:0000256" key="2">
    <source>
        <dbReference type="ARBA" id="ARBA00023125"/>
    </source>
</evidence>
<evidence type="ECO:0000313" key="8">
    <source>
        <dbReference type="Proteomes" id="UP000184123"/>
    </source>
</evidence>
<dbReference type="Proteomes" id="UP000321726">
    <property type="component" value="Unassembled WGS sequence"/>
</dbReference>
<dbReference type="RefSeq" id="WP_073435284.1">
    <property type="nucleotide sequence ID" value="NZ_BJXU01000053.1"/>
</dbReference>
<dbReference type="Pfam" id="PF00440">
    <property type="entry name" value="TetR_N"/>
    <property type="match status" value="1"/>
</dbReference>
<accession>A0A1M7G924</accession>
<evidence type="ECO:0000259" key="5">
    <source>
        <dbReference type="PROSITE" id="PS50977"/>
    </source>
</evidence>
<protein>
    <submittedName>
        <fullName evidence="6">TetR family transcriptional regulator</fullName>
    </submittedName>
    <submittedName>
        <fullName evidence="7">Transcriptional regulator, TetR family</fullName>
    </submittedName>
</protein>
<reference evidence="6 9" key="2">
    <citation type="submission" date="2019-07" db="EMBL/GenBank/DDBJ databases">
        <title>Whole genome shotgun sequence of Halomonas cupida NBRC 102219.</title>
        <authorList>
            <person name="Hosoyama A."/>
            <person name="Uohara A."/>
            <person name="Ohji S."/>
            <person name="Ichikawa N."/>
        </authorList>
    </citation>
    <scope>NUCLEOTIDE SEQUENCE [LARGE SCALE GENOMIC DNA]</scope>
    <source>
        <strain evidence="6 9">NBRC 102219</strain>
    </source>
</reference>
<dbReference type="InterPro" id="IPR036271">
    <property type="entry name" value="Tet_transcr_reg_TetR-rel_C_sf"/>
</dbReference>
<dbReference type="GO" id="GO:0003677">
    <property type="term" value="F:DNA binding"/>
    <property type="evidence" value="ECO:0007669"/>
    <property type="project" value="UniProtKB-UniRule"/>
</dbReference>